<dbReference type="AlphaFoldDB" id="A0A1M4MHZ4"/>
<evidence type="ECO:0000313" key="1">
    <source>
        <dbReference type="EMBL" id="SCL74539.1"/>
    </source>
</evidence>
<dbReference type="EMBL" id="FMID01000010">
    <property type="protein sequence ID" value="SCL74539.1"/>
    <property type="molecule type" value="Genomic_DNA"/>
</dbReference>
<sequence length="222" mass="25023">MSEEEFVAYAERMKQKYGPEAVSALRLHIPDETQGPSHGSNIRYLSAWNSTLEVRDDDGAILAGSDNALVLYALDLTDEQGRDHYYWWQWGTAKNREDIWMNDASNLRNFWSRVAFENSSSTLLFYAPDSDMHGIENTVTLRFGPEFSGPDCHSISKEFVLHQGKIRPKPGECRVGGAGKYAVDWVGNYEGTQSIYGICEERREDGVGSAALWTYSLTTGQF</sequence>
<organism evidence="1 2">
    <name type="scientific">Methanoculleus chikugoensis</name>
    <dbReference type="NCBI Taxonomy" id="118126"/>
    <lineage>
        <taxon>Archaea</taxon>
        <taxon>Methanobacteriati</taxon>
        <taxon>Methanobacteriota</taxon>
        <taxon>Stenosarchaea group</taxon>
        <taxon>Methanomicrobia</taxon>
        <taxon>Methanomicrobiales</taxon>
        <taxon>Methanomicrobiaceae</taxon>
        <taxon>Methanoculleus</taxon>
    </lineage>
</organism>
<protein>
    <submittedName>
        <fullName evidence="1">Uncharacterized protein</fullName>
    </submittedName>
</protein>
<dbReference type="Proteomes" id="UP000184671">
    <property type="component" value="Unassembled WGS sequence"/>
</dbReference>
<gene>
    <name evidence="1" type="ORF">L21_0418</name>
</gene>
<proteinExistence type="predicted"/>
<name>A0A1M4MHZ4_9EURY</name>
<reference evidence="1 2" key="1">
    <citation type="submission" date="2016-08" db="EMBL/GenBank/DDBJ databases">
        <authorList>
            <person name="Seilhamer J.J."/>
        </authorList>
    </citation>
    <scope>NUCLEOTIDE SEQUENCE [LARGE SCALE GENOMIC DNA]</scope>
    <source>
        <strain evidence="1">L21-II-0</strain>
    </source>
</reference>
<accession>A0A1M4MHZ4</accession>
<evidence type="ECO:0000313" key="2">
    <source>
        <dbReference type="Proteomes" id="UP000184671"/>
    </source>
</evidence>